<dbReference type="PANTHER" id="PTHR33619:SF3">
    <property type="entry name" value="POLYSACCHARIDE EXPORT PROTEIN GFCE-RELATED"/>
    <property type="match status" value="1"/>
</dbReference>
<feature type="chain" id="PRO_5003140780" evidence="2">
    <location>
        <begin position="18"/>
        <end position="186"/>
    </location>
</feature>
<keyword evidence="1 2" id="KW-0732">Signal</keyword>
<dbReference type="PROSITE" id="PS51257">
    <property type="entry name" value="PROKAR_LIPOPROTEIN"/>
    <property type="match status" value="1"/>
</dbReference>
<dbReference type="AlphaFoldDB" id="E0TI95"/>
<dbReference type="Pfam" id="PF10531">
    <property type="entry name" value="SLBB"/>
    <property type="match status" value="1"/>
</dbReference>
<name>E0TI95_PARBH</name>
<dbReference type="HOGENOM" id="CLU_038343_5_1_5"/>
<dbReference type="PANTHER" id="PTHR33619">
    <property type="entry name" value="POLYSACCHARIDE EXPORT PROTEIN GFCE-RELATED"/>
    <property type="match status" value="1"/>
</dbReference>
<accession>E0TI95</accession>
<dbReference type="Gene3D" id="3.30.1950.10">
    <property type="entry name" value="wza like domain"/>
    <property type="match status" value="1"/>
</dbReference>
<dbReference type="KEGG" id="pbr:PB2503_06842"/>
<evidence type="ECO:0000259" key="3">
    <source>
        <dbReference type="Pfam" id="PF02563"/>
    </source>
</evidence>
<feature type="domain" description="Polysaccharide export protein N-terminal" evidence="3">
    <location>
        <begin position="33"/>
        <end position="107"/>
    </location>
</feature>
<evidence type="ECO:0000256" key="1">
    <source>
        <dbReference type="ARBA" id="ARBA00022729"/>
    </source>
</evidence>
<gene>
    <name evidence="5" type="ordered locus">PB2503_06842</name>
</gene>
<dbReference type="eggNOG" id="COG1596">
    <property type="taxonomic scope" value="Bacteria"/>
</dbReference>
<dbReference type="OrthoDB" id="197007at2"/>
<keyword evidence="6" id="KW-1185">Reference proteome</keyword>
<evidence type="ECO:0000313" key="6">
    <source>
        <dbReference type="Proteomes" id="UP000001302"/>
    </source>
</evidence>
<protein>
    <submittedName>
        <fullName evidence="5">Uncharacterized protein</fullName>
    </submittedName>
</protein>
<dbReference type="GO" id="GO:0015159">
    <property type="term" value="F:polysaccharide transmembrane transporter activity"/>
    <property type="evidence" value="ECO:0007669"/>
    <property type="project" value="InterPro"/>
</dbReference>
<organism evidence="5 6">
    <name type="scientific">Parvularcula bermudensis (strain ATCC BAA-594 / HTCC2503 / KCTC 12087)</name>
    <dbReference type="NCBI Taxonomy" id="314260"/>
    <lineage>
        <taxon>Bacteria</taxon>
        <taxon>Pseudomonadati</taxon>
        <taxon>Pseudomonadota</taxon>
        <taxon>Alphaproteobacteria</taxon>
        <taxon>Parvularculales</taxon>
        <taxon>Parvularculaceae</taxon>
        <taxon>Parvularcula</taxon>
    </lineage>
</organism>
<reference evidence="6" key="1">
    <citation type="submission" date="2010-08" db="EMBL/GenBank/DDBJ databases">
        <title>Genome sequence of Parvularcula bermudensis HTCC2503.</title>
        <authorList>
            <person name="Kang D.-M."/>
            <person name="Oh H.-M."/>
            <person name="Cho J.-C."/>
        </authorList>
    </citation>
    <scope>NUCLEOTIDE SEQUENCE [LARGE SCALE GENOMIC DNA]</scope>
    <source>
        <strain evidence="6">ATCC BAA-594 / HTCC2503 / KCTC 12087</strain>
    </source>
</reference>
<proteinExistence type="predicted"/>
<feature type="signal peptide" evidence="2">
    <location>
        <begin position="1"/>
        <end position="17"/>
    </location>
</feature>
<dbReference type="Pfam" id="PF02563">
    <property type="entry name" value="Poly_export"/>
    <property type="match status" value="1"/>
</dbReference>
<evidence type="ECO:0000313" key="5">
    <source>
        <dbReference type="EMBL" id="ADM09434.1"/>
    </source>
</evidence>
<dbReference type="Gene3D" id="3.10.560.10">
    <property type="entry name" value="Outer membrane lipoprotein wza domain like"/>
    <property type="match status" value="1"/>
</dbReference>
<sequence>MRLLTFLLSLVFLAGCAATTPLESGAQPDFVSSVNDYHLQAGDRIEIAVYGEEEIGGEYVISPDGTLDLALADDIQAIGLTVTELDEIIVQALSNGFVRDPKVSVQLVNWRPFYILGEVNQPGRYDFEPEMTVLKAVALASGFTLRAQEQYVYITRSGETEERRVAASSATAVLPGDTIRVVERYF</sequence>
<dbReference type="EMBL" id="CP002156">
    <property type="protein sequence ID" value="ADM09434.1"/>
    <property type="molecule type" value="Genomic_DNA"/>
</dbReference>
<dbReference type="InterPro" id="IPR003715">
    <property type="entry name" value="Poly_export_N"/>
</dbReference>
<evidence type="ECO:0000259" key="4">
    <source>
        <dbReference type="Pfam" id="PF10531"/>
    </source>
</evidence>
<feature type="domain" description="Soluble ligand binding" evidence="4">
    <location>
        <begin position="113"/>
        <end position="160"/>
    </location>
</feature>
<reference evidence="5 6" key="2">
    <citation type="journal article" date="2011" name="J. Bacteriol.">
        <title>Complete genome sequence of strain HTCC2503T of Parvularcula bermudensis, the type species of the order "Parvularculales" in the class Alphaproteobacteria.</title>
        <authorList>
            <person name="Oh H.M."/>
            <person name="Kang I."/>
            <person name="Vergin K.L."/>
            <person name="Kang D."/>
            <person name="Rhee K.H."/>
            <person name="Giovannoni S.J."/>
            <person name="Cho J.C."/>
        </authorList>
    </citation>
    <scope>NUCLEOTIDE SEQUENCE [LARGE SCALE GENOMIC DNA]</scope>
    <source>
        <strain evidence="6">ATCC BAA-594 / HTCC2503 / KCTC 12087</strain>
    </source>
</reference>
<evidence type="ECO:0000256" key="2">
    <source>
        <dbReference type="SAM" id="SignalP"/>
    </source>
</evidence>
<dbReference type="Proteomes" id="UP000001302">
    <property type="component" value="Chromosome"/>
</dbReference>
<dbReference type="InterPro" id="IPR049712">
    <property type="entry name" value="Poly_export"/>
</dbReference>
<dbReference type="InterPro" id="IPR019554">
    <property type="entry name" value="Soluble_ligand-bd"/>
</dbReference>
<dbReference type="RefSeq" id="WP_013300408.1">
    <property type="nucleotide sequence ID" value="NC_014414.1"/>
</dbReference>
<dbReference type="STRING" id="314260.PB2503_06842"/>